<proteinExistence type="predicted"/>
<dbReference type="Proteomes" id="UP000028186">
    <property type="component" value="Chromosome I"/>
</dbReference>
<dbReference type="HOGENOM" id="CLU_2684111_0_0_5"/>
<dbReference type="AlphaFoldDB" id="A0A068TBH5"/>
<sequence length="74" mass="8524">MAEFDPLRQALINLLRTLQASPEKPVDLYEIGVPLVDQGYTQDEILALLLSLEHERFIGRIENNRLRLVEPLLI</sequence>
<protein>
    <submittedName>
        <fullName evidence="1">Uncharacterized protein</fullName>
    </submittedName>
</protein>
<dbReference type="EMBL" id="HG938355">
    <property type="protein sequence ID" value="CDN54720.1"/>
    <property type="molecule type" value="Genomic_DNA"/>
</dbReference>
<reference evidence="2" key="1">
    <citation type="journal article" date="2014" name="BMC Genomics">
        <title>Genome sequencing of two Neorhizobium galegae strains reveals a noeT gene responsible for the unusual acetylation of the nodulation factors.</title>
        <authorList>
            <person name="Osterman J."/>
            <person name="Marsh J."/>
            <person name="Laine P.K."/>
            <person name="Zeng Z."/>
            <person name="Alatalo E."/>
            <person name="Sullivan J.T."/>
            <person name="Young J.P."/>
            <person name="Thomas-Oates J."/>
            <person name="Paulin L."/>
            <person name="Lindstrom K."/>
        </authorList>
    </citation>
    <scope>NUCLEOTIDE SEQUENCE [LARGE SCALE GENOMIC DNA]</scope>
    <source>
        <strain evidence="2">HAMBI 1141</strain>
    </source>
</reference>
<name>A0A068TBH5_NEOGA</name>
<dbReference type="eggNOG" id="ENOG503018G">
    <property type="taxonomic scope" value="Bacteria"/>
</dbReference>
<evidence type="ECO:0000313" key="2">
    <source>
        <dbReference type="Proteomes" id="UP000028186"/>
    </source>
</evidence>
<gene>
    <name evidence="1" type="ORF">RG1141_CH23820</name>
</gene>
<evidence type="ECO:0000313" key="1">
    <source>
        <dbReference type="EMBL" id="CDN54720.1"/>
    </source>
</evidence>
<dbReference type="KEGG" id="ngl:RG1141_CH23820"/>
<organism evidence="1 2">
    <name type="scientific">Neorhizobium galegae bv. officinalis bv. officinalis str. HAMBI 1141</name>
    <dbReference type="NCBI Taxonomy" id="1028801"/>
    <lineage>
        <taxon>Bacteria</taxon>
        <taxon>Pseudomonadati</taxon>
        <taxon>Pseudomonadota</taxon>
        <taxon>Alphaproteobacteria</taxon>
        <taxon>Hyphomicrobiales</taxon>
        <taxon>Rhizobiaceae</taxon>
        <taxon>Rhizobium/Agrobacterium group</taxon>
        <taxon>Neorhizobium</taxon>
    </lineage>
</organism>
<accession>A0A068TBH5</accession>